<evidence type="ECO:0000313" key="1">
    <source>
        <dbReference type="EMBL" id="TDE02202.1"/>
    </source>
</evidence>
<evidence type="ECO:0008006" key="3">
    <source>
        <dbReference type="Google" id="ProtNLM"/>
    </source>
</evidence>
<dbReference type="EMBL" id="SMKZ01000037">
    <property type="protein sequence ID" value="TDE02202.1"/>
    <property type="molecule type" value="Genomic_DNA"/>
</dbReference>
<name>A0A4R5CP36_9ACTN</name>
<organism evidence="1 2">
    <name type="scientific">Jiangella asiatica</name>
    <dbReference type="NCBI Taxonomy" id="2530372"/>
    <lineage>
        <taxon>Bacteria</taxon>
        <taxon>Bacillati</taxon>
        <taxon>Actinomycetota</taxon>
        <taxon>Actinomycetes</taxon>
        <taxon>Jiangellales</taxon>
        <taxon>Jiangellaceae</taxon>
        <taxon>Jiangella</taxon>
    </lineage>
</organism>
<evidence type="ECO:0000313" key="2">
    <source>
        <dbReference type="Proteomes" id="UP000294739"/>
    </source>
</evidence>
<proteinExistence type="predicted"/>
<comment type="caution">
    <text evidence="1">The sequence shown here is derived from an EMBL/GenBank/DDBJ whole genome shotgun (WGS) entry which is preliminary data.</text>
</comment>
<dbReference type="InParanoid" id="A0A4R5CP36"/>
<dbReference type="Proteomes" id="UP000294739">
    <property type="component" value="Unassembled WGS sequence"/>
</dbReference>
<protein>
    <recommendedName>
        <fullName evidence="3">ATP/GTP-binding protein</fullName>
    </recommendedName>
</protein>
<dbReference type="RefSeq" id="WP_131898557.1">
    <property type="nucleotide sequence ID" value="NZ_SMKZ01000037.1"/>
</dbReference>
<sequence length="255" mass="27749">MDPAPCQIAGFEFAAVLDRYVRPLERYENELYRPPDGGLSHLGYWEGPPDQGWMYEWRKLAGWGGGIHWGAYGLMWLAEAPGTEQPVIDPEAVAQGILDSMPREPVEIGLAPTPLEQNPDSIGLVGAPVWMWVADPETTTWGPLEESVTVGGVTVTVTTTVEQVQWDMGDGGSITCGTPGREYRVAYGVRDSPDCGYRYEHTSRDQPGTAYRVSATSTWTATWTATTGASGALDAEPLTSTVQVRIGERQTIEIG</sequence>
<keyword evidence="2" id="KW-1185">Reference proteome</keyword>
<dbReference type="OrthoDB" id="3742379at2"/>
<gene>
    <name evidence="1" type="ORF">E1269_22020</name>
</gene>
<dbReference type="AlphaFoldDB" id="A0A4R5CP36"/>
<reference evidence="1 2" key="1">
    <citation type="submission" date="2019-03" db="EMBL/GenBank/DDBJ databases">
        <title>Draft genome sequences of novel Actinobacteria.</title>
        <authorList>
            <person name="Sahin N."/>
            <person name="Ay H."/>
            <person name="Saygin H."/>
        </authorList>
    </citation>
    <scope>NUCLEOTIDE SEQUENCE [LARGE SCALE GENOMIC DNA]</scope>
    <source>
        <strain evidence="1 2">5K138</strain>
    </source>
</reference>
<accession>A0A4R5CP36</accession>